<evidence type="ECO:0000313" key="2">
    <source>
        <dbReference type="EMBL" id="RUS79408.1"/>
    </source>
</evidence>
<dbReference type="Proteomes" id="UP000271974">
    <property type="component" value="Unassembled WGS sequence"/>
</dbReference>
<evidence type="ECO:0000256" key="1">
    <source>
        <dbReference type="SAM" id="Phobius"/>
    </source>
</evidence>
<protein>
    <submittedName>
        <fullName evidence="2">Uncharacterized protein</fullName>
    </submittedName>
</protein>
<keyword evidence="3" id="KW-1185">Reference proteome</keyword>
<accession>A0A3S0ZI49</accession>
<dbReference type="AlphaFoldDB" id="A0A3S0ZI49"/>
<keyword evidence="1" id="KW-1133">Transmembrane helix</keyword>
<feature type="transmembrane region" description="Helical" evidence="1">
    <location>
        <begin position="12"/>
        <end position="28"/>
    </location>
</feature>
<comment type="caution">
    <text evidence="2">The sequence shown here is derived from an EMBL/GenBank/DDBJ whole genome shotgun (WGS) entry which is preliminary data.</text>
</comment>
<proteinExistence type="predicted"/>
<reference evidence="2 3" key="1">
    <citation type="submission" date="2019-01" db="EMBL/GenBank/DDBJ databases">
        <title>A draft genome assembly of the solar-powered sea slug Elysia chlorotica.</title>
        <authorList>
            <person name="Cai H."/>
            <person name="Li Q."/>
            <person name="Fang X."/>
            <person name="Li J."/>
            <person name="Curtis N.E."/>
            <person name="Altenburger A."/>
            <person name="Shibata T."/>
            <person name="Feng M."/>
            <person name="Maeda T."/>
            <person name="Schwartz J.A."/>
            <person name="Shigenobu S."/>
            <person name="Lundholm N."/>
            <person name="Nishiyama T."/>
            <person name="Yang H."/>
            <person name="Hasebe M."/>
            <person name="Li S."/>
            <person name="Pierce S.K."/>
            <person name="Wang J."/>
        </authorList>
    </citation>
    <scope>NUCLEOTIDE SEQUENCE [LARGE SCALE GENOMIC DNA]</scope>
    <source>
        <strain evidence="2">EC2010</strain>
        <tissue evidence="2">Whole organism of an adult</tissue>
    </source>
</reference>
<sequence>MKKRLFKILSEVFFGKGIYVFSFLIVILHCQRTLYWNFFIFFYAHVKLTWGGGGGRGIFVFRRHWGRGGGGGENKIVLSFLYSPYSAADFVILDVKPTHLQLSCL</sequence>
<evidence type="ECO:0000313" key="3">
    <source>
        <dbReference type="Proteomes" id="UP000271974"/>
    </source>
</evidence>
<organism evidence="2 3">
    <name type="scientific">Elysia chlorotica</name>
    <name type="common">Eastern emerald elysia</name>
    <name type="synonym">Sea slug</name>
    <dbReference type="NCBI Taxonomy" id="188477"/>
    <lineage>
        <taxon>Eukaryota</taxon>
        <taxon>Metazoa</taxon>
        <taxon>Spiralia</taxon>
        <taxon>Lophotrochozoa</taxon>
        <taxon>Mollusca</taxon>
        <taxon>Gastropoda</taxon>
        <taxon>Heterobranchia</taxon>
        <taxon>Euthyneura</taxon>
        <taxon>Panpulmonata</taxon>
        <taxon>Sacoglossa</taxon>
        <taxon>Placobranchoidea</taxon>
        <taxon>Plakobranchidae</taxon>
        <taxon>Elysia</taxon>
    </lineage>
</organism>
<keyword evidence="1" id="KW-0472">Membrane</keyword>
<feature type="transmembrane region" description="Helical" evidence="1">
    <location>
        <begin position="34"/>
        <end position="53"/>
    </location>
</feature>
<name>A0A3S0ZI49_ELYCH</name>
<gene>
    <name evidence="2" type="ORF">EGW08_012821</name>
</gene>
<keyword evidence="1" id="KW-0812">Transmembrane</keyword>
<dbReference type="EMBL" id="RQTK01000452">
    <property type="protein sequence ID" value="RUS79408.1"/>
    <property type="molecule type" value="Genomic_DNA"/>
</dbReference>